<comment type="caution">
    <text evidence="3">The sequence shown here is derived from an EMBL/GenBank/DDBJ whole genome shotgun (WGS) entry which is preliminary data.</text>
</comment>
<sequence length="829" mass="90752">MALLDTDGSPAVVGKSVGYWLDCSDFVFGGQDHEEDDIMEVGPHTFPRDWPDVYSESDALRALLRRRGPCASKRVSVVPLPEEEHLSWADGLEVWPLQSRRNAEAAAAHAGLALVEGWAIYDLLDDVTGAAFVAERYWWNATDDGTWVDFSPRPENMEQLLLAEALVPAEAREATVLTAEAQDLAEHLAKLRFPKARRAGRRSWRVAAPEPGSPGKHSSVGAGMPTAGDAQVSDGVEEEPETEVYGKPEEASSFEADQVVPPSVEEATAALRVPMPLKMEAEQQVARAAKIPPLSAEESRTILKRIRECDLSAIAEAAERAEDDDSCIRLITTGLSGALVQPLRRGTTGALALLAQVARRSMEMAAGGAQHKTVAESLMTSDGLQPLVDAITLPDIRKASLAAEARPKNIAPSTRNIYLGQGVCSAMVDRFDPNLLVLDLLRRIANSHAQRPPAAGPGCFTRCLQELQMWFQETALGSLLRRLKETSAGSAQDSAVGEGSEHGESRGREPAELSEPSADPHETPPTPPVSRGSGNGSPKSGGGQEGPPKRAGFPSQALRQHLREGLKQLKVDIEVMLFLSFPSDSPFIDPTVESLFQWHYTRRSWVCMDWSALATLLMLCWDIAMNPPYRVLLVLLFYTAFGAGLIIRKLLMFASPSAPGAWRVWHNVLLCAFFFGRCVICQPLLVSLATDGSTQLQAVQVEAFSSVIGLGMTNISMVFMQQMQTVDTLLFCFVNGAVFILWIVFVLQMPLTDALHTAYVGSIVITAVCVRQQRDLEELDRRSFDHQLLNARGTLVRSAEQLSRQSTAQEFSWQMRILENSRSVEHLNF</sequence>
<keyword evidence="2" id="KW-0472">Membrane</keyword>
<accession>A0A1Q9D4S5</accession>
<reference evidence="3 4" key="1">
    <citation type="submission" date="2016-02" db="EMBL/GenBank/DDBJ databases">
        <title>Genome analysis of coral dinoflagellate symbionts highlights evolutionary adaptations to a symbiotic lifestyle.</title>
        <authorList>
            <person name="Aranda M."/>
            <person name="Li Y."/>
            <person name="Liew Y.J."/>
            <person name="Baumgarten S."/>
            <person name="Simakov O."/>
            <person name="Wilson M."/>
            <person name="Piel J."/>
            <person name="Ashoor H."/>
            <person name="Bougouffa S."/>
            <person name="Bajic V.B."/>
            <person name="Ryu T."/>
            <person name="Ravasi T."/>
            <person name="Bayer T."/>
            <person name="Micklem G."/>
            <person name="Kim H."/>
            <person name="Bhak J."/>
            <person name="Lajeunesse T.C."/>
            <person name="Voolstra C.R."/>
        </authorList>
    </citation>
    <scope>NUCLEOTIDE SEQUENCE [LARGE SCALE GENOMIC DNA]</scope>
    <source>
        <strain evidence="3 4">CCMP2467</strain>
    </source>
</reference>
<feature type="compositionally biased region" description="Gly residues" evidence="1">
    <location>
        <begin position="533"/>
        <end position="545"/>
    </location>
</feature>
<protein>
    <submittedName>
        <fullName evidence="3">Uncharacterized protein</fullName>
    </submittedName>
</protein>
<evidence type="ECO:0000256" key="1">
    <source>
        <dbReference type="SAM" id="MobiDB-lite"/>
    </source>
</evidence>
<dbReference type="EMBL" id="LSRX01000725">
    <property type="protein sequence ID" value="OLP90165.1"/>
    <property type="molecule type" value="Genomic_DNA"/>
</dbReference>
<proteinExistence type="predicted"/>
<feature type="region of interest" description="Disordered" evidence="1">
    <location>
        <begin position="202"/>
        <end position="259"/>
    </location>
</feature>
<dbReference type="AlphaFoldDB" id="A0A1Q9D4S5"/>
<feature type="compositionally biased region" description="Basic and acidic residues" evidence="1">
    <location>
        <begin position="499"/>
        <end position="511"/>
    </location>
</feature>
<organism evidence="3 4">
    <name type="scientific">Symbiodinium microadriaticum</name>
    <name type="common">Dinoflagellate</name>
    <name type="synonym">Zooxanthella microadriatica</name>
    <dbReference type="NCBI Taxonomy" id="2951"/>
    <lineage>
        <taxon>Eukaryota</taxon>
        <taxon>Sar</taxon>
        <taxon>Alveolata</taxon>
        <taxon>Dinophyceae</taxon>
        <taxon>Suessiales</taxon>
        <taxon>Symbiodiniaceae</taxon>
        <taxon>Symbiodinium</taxon>
    </lineage>
</organism>
<name>A0A1Q9D4S5_SYMMI</name>
<feature type="transmembrane region" description="Helical" evidence="2">
    <location>
        <begin position="630"/>
        <end position="647"/>
    </location>
</feature>
<feature type="transmembrane region" description="Helical" evidence="2">
    <location>
        <begin position="729"/>
        <end position="748"/>
    </location>
</feature>
<gene>
    <name evidence="3" type="ORF">AK812_SmicGene28275</name>
</gene>
<feature type="region of interest" description="Disordered" evidence="1">
    <location>
        <begin position="487"/>
        <end position="556"/>
    </location>
</feature>
<keyword evidence="4" id="KW-1185">Reference proteome</keyword>
<evidence type="ECO:0000313" key="3">
    <source>
        <dbReference type="EMBL" id="OLP90165.1"/>
    </source>
</evidence>
<evidence type="ECO:0000256" key="2">
    <source>
        <dbReference type="SAM" id="Phobius"/>
    </source>
</evidence>
<feature type="transmembrane region" description="Helical" evidence="2">
    <location>
        <begin position="668"/>
        <end position="689"/>
    </location>
</feature>
<evidence type="ECO:0000313" key="4">
    <source>
        <dbReference type="Proteomes" id="UP000186817"/>
    </source>
</evidence>
<feature type="transmembrane region" description="Helical" evidence="2">
    <location>
        <begin position="701"/>
        <end position="720"/>
    </location>
</feature>
<dbReference type="OrthoDB" id="426875at2759"/>
<keyword evidence="2" id="KW-0812">Transmembrane</keyword>
<dbReference type="Proteomes" id="UP000186817">
    <property type="component" value="Unassembled WGS sequence"/>
</dbReference>
<keyword evidence="2" id="KW-1133">Transmembrane helix</keyword>